<evidence type="ECO:0000313" key="8">
    <source>
        <dbReference type="Proteomes" id="UP000886787"/>
    </source>
</evidence>
<evidence type="ECO:0000313" key="7">
    <source>
        <dbReference type="EMBL" id="HIQ79801.1"/>
    </source>
</evidence>
<evidence type="ECO:0000256" key="4">
    <source>
        <dbReference type="SAM" id="MobiDB-lite"/>
    </source>
</evidence>
<evidence type="ECO:0000259" key="6">
    <source>
        <dbReference type="PROSITE" id="PS50106"/>
    </source>
</evidence>
<keyword evidence="3" id="KW-0378">Hydrolase</keyword>
<proteinExistence type="inferred from homology"/>
<reference evidence="7" key="1">
    <citation type="submission" date="2020-10" db="EMBL/GenBank/DDBJ databases">
        <authorList>
            <person name="Gilroy R."/>
        </authorList>
    </citation>
    <scope>NUCLEOTIDE SEQUENCE</scope>
    <source>
        <strain evidence="7">ChiSjej1B19-3389</strain>
    </source>
</reference>
<dbReference type="PANTHER" id="PTHR43343">
    <property type="entry name" value="PEPTIDASE S12"/>
    <property type="match status" value="1"/>
</dbReference>
<feature type="compositionally biased region" description="Polar residues" evidence="4">
    <location>
        <begin position="26"/>
        <end position="55"/>
    </location>
</feature>
<dbReference type="InterPro" id="IPR043504">
    <property type="entry name" value="Peptidase_S1_PA_chymotrypsin"/>
</dbReference>
<dbReference type="PANTHER" id="PTHR43343:SF3">
    <property type="entry name" value="PROTEASE DO-LIKE 8, CHLOROPLASTIC"/>
    <property type="match status" value="1"/>
</dbReference>
<dbReference type="PROSITE" id="PS50106">
    <property type="entry name" value="PDZ"/>
    <property type="match status" value="1"/>
</dbReference>
<dbReference type="InterPro" id="IPR001478">
    <property type="entry name" value="PDZ"/>
</dbReference>
<dbReference type="Pfam" id="PF13180">
    <property type="entry name" value="PDZ_2"/>
    <property type="match status" value="1"/>
</dbReference>
<dbReference type="EMBL" id="DVFW01000005">
    <property type="protein sequence ID" value="HIQ79801.1"/>
    <property type="molecule type" value="Genomic_DNA"/>
</dbReference>
<dbReference type="InterPro" id="IPR009003">
    <property type="entry name" value="Peptidase_S1_PA"/>
</dbReference>
<feature type="region of interest" description="Disordered" evidence="4">
    <location>
        <begin position="1"/>
        <end position="82"/>
    </location>
</feature>
<dbReference type="GO" id="GO:0006508">
    <property type="term" value="P:proteolysis"/>
    <property type="evidence" value="ECO:0007669"/>
    <property type="project" value="UniProtKB-KW"/>
</dbReference>
<dbReference type="Gene3D" id="2.30.42.10">
    <property type="match status" value="1"/>
</dbReference>
<keyword evidence="2" id="KW-0645">Protease</keyword>
<dbReference type="SUPFAM" id="SSF50156">
    <property type="entry name" value="PDZ domain-like"/>
    <property type="match status" value="1"/>
</dbReference>
<name>A0A9D0ZI03_9FIRM</name>
<dbReference type="InterPro" id="IPR036034">
    <property type="entry name" value="PDZ_sf"/>
</dbReference>
<sequence length="493" mass="51360">MEPYEYTESSKAQTPDRQDYADGYHTQYTSSQAYAGNSEQAPYQTSATVVTQGTPYSAPGAEYSRQQAASTRKERKAQKKAQKKGAGKGFVAAVMVVGILASGVLGFGGGWLASNLGESGVIPTSDGLTIQKVVNTAEGTTQSSEGEMTTSQIVEATVDSVVEITTEVVKTGSFSQQYIESGAGSGVIISENGYILTNNHVIDGASKITVTLKDGTSHDATLVGTAESVLDVALLKIDANGLSPVVMGDSDALQVGEKAVVVGNPLGQLGGTVTDGIVSALNRDISIDGVTMNLLQTNAAINPGNSGGGMFNGKGELVGLIVAKSTGMEVEGLGFAIPINQITDILDDLTEYGYVRGNIDLGISMLDITSEQMALMYGVSDTGVYVLSVNNGSNAQDAGFQRGDQILSVDGEEVNTSKEVTEIIQKHEVGETVTVKVKRGGQTGDLQFVLEEQVPDSFASADNGDNVDPFAKNGGDSNGNGGFSIDDFFNELF</sequence>
<evidence type="ECO:0000256" key="2">
    <source>
        <dbReference type="ARBA" id="ARBA00022670"/>
    </source>
</evidence>
<comment type="similarity">
    <text evidence="1">Belongs to the peptidase S1C family.</text>
</comment>
<keyword evidence="5" id="KW-0472">Membrane</keyword>
<keyword evidence="5" id="KW-0812">Transmembrane</keyword>
<dbReference type="PRINTS" id="PR00834">
    <property type="entry name" value="PROTEASES2C"/>
</dbReference>
<feature type="transmembrane region" description="Helical" evidence="5">
    <location>
        <begin position="89"/>
        <end position="113"/>
    </location>
</feature>
<dbReference type="InterPro" id="IPR051201">
    <property type="entry name" value="Chloro_Bact_Ser_Proteases"/>
</dbReference>
<dbReference type="SUPFAM" id="SSF50494">
    <property type="entry name" value="Trypsin-like serine proteases"/>
    <property type="match status" value="1"/>
</dbReference>
<dbReference type="Gene3D" id="2.40.10.10">
    <property type="entry name" value="Trypsin-like serine proteases"/>
    <property type="match status" value="2"/>
</dbReference>
<evidence type="ECO:0000256" key="5">
    <source>
        <dbReference type="SAM" id="Phobius"/>
    </source>
</evidence>
<dbReference type="Proteomes" id="UP000886787">
    <property type="component" value="Unassembled WGS sequence"/>
</dbReference>
<protein>
    <submittedName>
        <fullName evidence="7">Trypsin-like peptidase domain-containing protein</fullName>
    </submittedName>
</protein>
<feature type="domain" description="PDZ" evidence="6">
    <location>
        <begin position="356"/>
        <end position="426"/>
    </location>
</feature>
<feature type="compositionally biased region" description="Basic residues" evidence="4">
    <location>
        <begin position="73"/>
        <end position="82"/>
    </location>
</feature>
<keyword evidence="5" id="KW-1133">Transmembrane helix</keyword>
<organism evidence="7 8">
    <name type="scientific">Candidatus Scatavimonas merdigallinarum</name>
    <dbReference type="NCBI Taxonomy" id="2840914"/>
    <lineage>
        <taxon>Bacteria</taxon>
        <taxon>Bacillati</taxon>
        <taxon>Bacillota</taxon>
        <taxon>Clostridia</taxon>
        <taxon>Eubacteriales</taxon>
        <taxon>Oscillospiraceae</taxon>
        <taxon>Oscillospiraceae incertae sedis</taxon>
        <taxon>Candidatus Scatavimonas</taxon>
    </lineage>
</organism>
<dbReference type="SMART" id="SM00228">
    <property type="entry name" value="PDZ"/>
    <property type="match status" value="1"/>
</dbReference>
<dbReference type="GO" id="GO:0004252">
    <property type="term" value="F:serine-type endopeptidase activity"/>
    <property type="evidence" value="ECO:0007669"/>
    <property type="project" value="InterPro"/>
</dbReference>
<comment type="caution">
    <text evidence="7">The sequence shown here is derived from an EMBL/GenBank/DDBJ whole genome shotgun (WGS) entry which is preliminary data.</text>
</comment>
<accession>A0A9D0ZI03</accession>
<evidence type="ECO:0000256" key="3">
    <source>
        <dbReference type="ARBA" id="ARBA00022801"/>
    </source>
</evidence>
<reference evidence="7" key="2">
    <citation type="journal article" date="2021" name="PeerJ">
        <title>Extensive microbial diversity within the chicken gut microbiome revealed by metagenomics and culture.</title>
        <authorList>
            <person name="Gilroy R."/>
            <person name="Ravi A."/>
            <person name="Getino M."/>
            <person name="Pursley I."/>
            <person name="Horton D.L."/>
            <person name="Alikhan N.F."/>
            <person name="Baker D."/>
            <person name="Gharbi K."/>
            <person name="Hall N."/>
            <person name="Watson M."/>
            <person name="Adriaenssens E.M."/>
            <person name="Foster-Nyarko E."/>
            <person name="Jarju S."/>
            <person name="Secka A."/>
            <person name="Antonio M."/>
            <person name="Oren A."/>
            <person name="Chaudhuri R.R."/>
            <person name="La Ragione R."/>
            <person name="Hildebrand F."/>
            <person name="Pallen M.J."/>
        </authorList>
    </citation>
    <scope>NUCLEOTIDE SEQUENCE</scope>
    <source>
        <strain evidence="7">ChiSjej1B19-3389</strain>
    </source>
</reference>
<dbReference type="InterPro" id="IPR001940">
    <property type="entry name" value="Peptidase_S1C"/>
</dbReference>
<dbReference type="AlphaFoldDB" id="A0A9D0ZI03"/>
<gene>
    <name evidence="7" type="ORF">IAD32_00770</name>
</gene>
<evidence type="ECO:0000256" key="1">
    <source>
        <dbReference type="ARBA" id="ARBA00010541"/>
    </source>
</evidence>
<dbReference type="Pfam" id="PF13365">
    <property type="entry name" value="Trypsin_2"/>
    <property type="match status" value="1"/>
</dbReference>